<feature type="transmembrane region" description="Helical" evidence="7">
    <location>
        <begin position="21"/>
        <end position="39"/>
    </location>
</feature>
<dbReference type="NCBIfam" id="NF037979">
    <property type="entry name" value="Na_transp"/>
    <property type="match status" value="1"/>
</dbReference>
<dbReference type="Pfam" id="PF00209">
    <property type="entry name" value="SNF"/>
    <property type="match status" value="2"/>
</dbReference>
<evidence type="ECO:0000313" key="9">
    <source>
        <dbReference type="Proteomes" id="UP000552038"/>
    </source>
</evidence>
<comment type="similarity">
    <text evidence="6">Belongs to the sodium:neurotransmitter symporter (SNF) (TC 2.A.22) family.</text>
</comment>
<feature type="transmembrane region" description="Helical" evidence="7">
    <location>
        <begin position="352"/>
        <end position="372"/>
    </location>
</feature>
<dbReference type="GO" id="GO:0015293">
    <property type="term" value="F:symporter activity"/>
    <property type="evidence" value="ECO:0007669"/>
    <property type="project" value="UniProtKB-KW"/>
</dbReference>
<dbReference type="InterPro" id="IPR037272">
    <property type="entry name" value="SNS_sf"/>
</dbReference>
<dbReference type="InterPro" id="IPR000175">
    <property type="entry name" value="Na/ntran_symport"/>
</dbReference>
<evidence type="ECO:0000256" key="6">
    <source>
        <dbReference type="RuleBase" id="RU003732"/>
    </source>
</evidence>
<gene>
    <name evidence="8" type="ORF">HMI46_08635</name>
</gene>
<evidence type="ECO:0000313" key="8">
    <source>
        <dbReference type="EMBL" id="NOJ70618.1"/>
    </source>
</evidence>
<sequence>MSKKHSQKVPQKVNKSEQFSSAGFILAAIGSSVGLGNMWKFPYVTGQNGGGAFFLLFIACLLIVGLPVLLGELAVGRGGRGDAVSAFTTLSGKRGWGVLGFIAVLAAFLIMTYYSTIAGWTLQYAMESVTGVLFQSNDYAEHFKSFTGGTMPIIWQIVVLALSGFVIARGISGGIEKFNKIVIPGLLIILLIMMVRTLTLDGAAEGISYFLKPDFSQLTFHSALIALGLAFFSLSLGMGAMLTYGAYVDKHQSLPLATAAVGAGDLVYALIAGLIIFPTIFTFGIEPDSGPGLVFVALPAAFASMPYGSLFGGLFFLLLAIAAVTSCLALTEVPVAYIMRRYNLGRGKATTYVIAAMYVIGLPCTLSAGGVWEEAMLGGRNFFQWIDFLTSNVMLPLGGLFVTLLVGYAWKQSGEETNLSPTWRSVWMFTMRIIAPVLIILIFLSSIGLV</sequence>
<reference evidence="8 9" key="1">
    <citation type="submission" date="2020-05" db="EMBL/GenBank/DDBJ databases">
        <title>Whole genome sequencing and identification of novel metabolites from Paenibacillus alvei strain JR949.</title>
        <authorList>
            <person name="Rajendhran J."/>
            <person name="Sree Pranav P."/>
            <person name="Mahalakshmi B."/>
            <person name="Karthikeyan R."/>
        </authorList>
    </citation>
    <scope>NUCLEOTIDE SEQUENCE [LARGE SCALE GENOMIC DNA]</scope>
    <source>
        <strain evidence="8 9">JR949</strain>
    </source>
</reference>
<dbReference type="GO" id="GO:0016020">
    <property type="term" value="C:membrane"/>
    <property type="evidence" value="ECO:0007669"/>
    <property type="project" value="UniProtKB-SubCell"/>
</dbReference>
<proteinExistence type="inferred from homology"/>
<dbReference type="PROSITE" id="PS50267">
    <property type="entry name" value="NA_NEUROTRAN_SYMP_3"/>
    <property type="match status" value="1"/>
</dbReference>
<feature type="transmembrane region" description="Helical" evidence="7">
    <location>
        <begin position="218"/>
        <end position="245"/>
    </location>
</feature>
<evidence type="ECO:0000256" key="2">
    <source>
        <dbReference type="ARBA" id="ARBA00022448"/>
    </source>
</evidence>
<keyword evidence="2 6" id="KW-0813">Transport</keyword>
<keyword evidence="3 6" id="KW-0812">Transmembrane</keyword>
<feature type="transmembrane region" description="Helical" evidence="7">
    <location>
        <begin position="392"/>
        <end position="410"/>
    </location>
</feature>
<name>A0AAP7A0G6_PAEAL</name>
<dbReference type="PRINTS" id="PR00176">
    <property type="entry name" value="NANEUSMPORT"/>
</dbReference>
<keyword evidence="5 7" id="KW-0472">Membrane</keyword>
<dbReference type="SUPFAM" id="SSF161070">
    <property type="entry name" value="SNF-like"/>
    <property type="match status" value="1"/>
</dbReference>
<evidence type="ECO:0000256" key="3">
    <source>
        <dbReference type="ARBA" id="ARBA00022692"/>
    </source>
</evidence>
<feature type="transmembrane region" description="Helical" evidence="7">
    <location>
        <begin position="178"/>
        <end position="198"/>
    </location>
</feature>
<protein>
    <recommendedName>
        <fullName evidence="6">Transporter</fullName>
    </recommendedName>
</protein>
<accession>A0AAP7A0G6</accession>
<dbReference type="RefSeq" id="WP_171416133.1">
    <property type="nucleotide sequence ID" value="NZ_JABFOR010000007.1"/>
</dbReference>
<dbReference type="Proteomes" id="UP000552038">
    <property type="component" value="Unassembled WGS sequence"/>
</dbReference>
<dbReference type="PROSITE" id="PS00610">
    <property type="entry name" value="NA_NEUROTRAN_SYMP_1"/>
    <property type="match status" value="1"/>
</dbReference>
<organism evidence="8 9">
    <name type="scientific">Paenibacillus alvei</name>
    <name type="common">Bacillus alvei</name>
    <dbReference type="NCBI Taxonomy" id="44250"/>
    <lineage>
        <taxon>Bacteria</taxon>
        <taxon>Bacillati</taxon>
        <taxon>Bacillota</taxon>
        <taxon>Bacilli</taxon>
        <taxon>Bacillales</taxon>
        <taxon>Paenibacillaceae</taxon>
        <taxon>Paenibacillus</taxon>
    </lineage>
</organism>
<evidence type="ECO:0000256" key="4">
    <source>
        <dbReference type="ARBA" id="ARBA00022989"/>
    </source>
</evidence>
<evidence type="ECO:0000256" key="1">
    <source>
        <dbReference type="ARBA" id="ARBA00004141"/>
    </source>
</evidence>
<feature type="transmembrane region" description="Helical" evidence="7">
    <location>
        <begin position="305"/>
        <end position="331"/>
    </location>
</feature>
<keyword evidence="6" id="KW-0769">Symport</keyword>
<dbReference type="PANTHER" id="PTHR42948">
    <property type="entry name" value="TRANSPORTER"/>
    <property type="match status" value="1"/>
</dbReference>
<feature type="transmembrane region" description="Helical" evidence="7">
    <location>
        <begin position="431"/>
        <end position="449"/>
    </location>
</feature>
<keyword evidence="4 7" id="KW-1133">Transmembrane helix</keyword>
<evidence type="ECO:0000256" key="7">
    <source>
        <dbReference type="SAM" id="Phobius"/>
    </source>
</evidence>
<feature type="transmembrane region" description="Helical" evidence="7">
    <location>
        <begin position="96"/>
        <end position="114"/>
    </location>
</feature>
<dbReference type="PANTHER" id="PTHR42948:SF1">
    <property type="entry name" value="TRANSPORTER"/>
    <property type="match status" value="1"/>
</dbReference>
<dbReference type="AlphaFoldDB" id="A0AAP7A0G6"/>
<dbReference type="EMBL" id="JABFOR010000007">
    <property type="protein sequence ID" value="NOJ70618.1"/>
    <property type="molecule type" value="Genomic_DNA"/>
</dbReference>
<feature type="transmembrane region" description="Helical" evidence="7">
    <location>
        <begin position="51"/>
        <end position="75"/>
    </location>
</feature>
<feature type="transmembrane region" description="Helical" evidence="7">
    <location>
        <begin position="266"/>
        <end position="285"/>
    </location>
</feature>
<evidence type="ECO:0000256" key="5">
    <source>
        <dbReference type="ARBA" id="ARBA00023136"/>
    </source>
</evidence>
<dbReference type="CDD" id="cd10336">
    <property type="entry name" value="SLC6sbd_Tyt1-Like"/>
    <property type="match status" value="1"/>
</dbReference>
<comment type="caution">
    <text evidence="8">The sequence shown here is derived from an EMBL/GenBank/DDBJ whole genome shotgun (WGS) entry which is preliminary data.</text>
</comment>
<comment type="subcellular location">
    <subcellularLocation>
        <location evidence="1">Membrane</location>
        <topology evidence="1">Multi-pass membrane protein</topology>
    </subcellularLocation>
</comment>
<feature type="transmembrane region" description="Helical" evidence="7">
    <location>
        <begin position="153"/>
        <end position="171"/>
    </location>
</feature>
<dbReference type="InterPro" id="IPR047218">
    <property type="entry name" value="YocR/YhdH-like"/>
</dbReference>